<dbReference type="OrthoDB" id="8182981at2759"/>
<feature type="transmembrane region" description="Helical" evidence="9">
    <location>
        <begin position="122"/>
        <end position="149"/>
    </location>
</feature>
<proteinExistence type="inferred from homology"/>
<dbReference type="InterPro" id="IPR001320">
    <property type="entry name" value="Iontro_rcpt_C"/>
</dbReference>
<dbReference type="Gene3D" id="3.40.190.10">
    <property type="entry name" value="Periplasmic binding protein-like II"/>
    <property type="match status" value="1"/>
</dbReference>
<dbReference type="GO" id="GO:0005886">
    <property type="term" value="C:plasma membrane"/>
    <property type="evidence" value="ECO:0007669"/>
    <property type="project" value="UniProtKB-SubCell"/>
</dbReference>
<feature type="transmembrane region" description="Helical" evidence="9">
    <location>
        <begin position="169"/>
        <end position="193"/>
    </location>
</feature>
<dbReference type="GO" id="GO:0050906">
    <property type="term" value="P:detection of stimulus involved in sensory perception"/>
    <property type="evidence" value="ECO:0007669"/>
    <property type="project" value="UniProtKB-ARBA"/>
</dbReference>
<dbReference type="OMA" id="FWRCELL"/>
<evidence type="ECO:0000313" key="12">
    <source>
        <dbReference type="Proteomes" id="UP000000305"/>
    </source>
</evidence>
<feature type="transmembrane region" description="Helical" evidence="9">
    <location>
        <begin position="441"/>
        <end position="460"/>
    </location>
</feature>
<dbReference type="PANTHER" id="PTHR42643">
    <property type="entry name" value="IONOTROPIC RECEPTOR 20A-RELATED"/>
    <property type="match status" value="1"/>
</dbReference>
<dbReference type="HOGENOM" id="CLU_007257_4_0_1"/>
<feature type="domain" description="Ionotropic glutamate receptor C-terminal" evidence="10">
    <location>
        <begin position="120"/>
        <end position="421"/>
    </location>
</feature>
<dbReference type="Pfam" id="PF00060">
    <property type="entry name" value="Lig_chan"/>
    <property type="match status" value="1"/>
</dbReference>
<evidence type="ECO:0000256" key="2">
    <source>
        <dbReference type="ARBA" id="ARBA00008685"/>
    </source>
</evidence>
<dbReference type="KEGG" id="dpx:DAPPUDRAFT_244336"/>
<evidence type="ECO:0000256" key="4">
    <source>
        <dbReference type="ARBA" id="ARBA00022692"/>
    </source>
</evidence>
<keyword evidence="8" id="KW-0325">Glycoprotein</keyword>
<dbReference type="InterPro" id="IPR052192">
    <property type="entry name" value="Insect_Ionotropic_Sensory_Rcpt"/>
</dbReference>
<dbReference type="eggNOG" id="KOG1052">
    <property type="taxonomic scope" value="Eukaryota"/>
</dbReference>
<keyword evidence="12" id="KW-1185">Reference proteome</keyword>
<comment type="similarity">
    <text evidence="2">Belongs to the glutamate-gated ion channel (TC 1.A.10.1) family.</text>
</comment>
<dbReference type="PhylomeDB" id="E9GKP9"/>
<evidence type="ECO:0000256" key="5">
    <source>
        <dbReference type="ARBA" id="ARBA00022989"/>
    </source>
</evidence>
<keyword evidence="5 9" id="KW-1133">Transmembrane helix</keyword>
<sequence>MFLPPFDILTLKPDGNYTNSGISPILFKWLTEKLNFTISFYYIPNEMTKAKYGTKSDLAIVLDLFTDHVVDGSTMGVIRTPERKKVADFAYFMWTEPFTMVVPVPGEEPRLFAFIKPFQNSVWLLILIAMIVLVVLLSLFSGAYLKYFANSDNLPSADDVTMLGRVSSYSIYVVNILTNQGIVSFVLCFSLRLNDNLFLEGNMVPGGRFSFRILVGVWLLIATVLVNSYSGTVISYLTVPKMKPPINTFEDLAISEDVELILLADNVITMQIMDAHSGTFKILADKMRRNPDNILRNIQKISESLTTSRYAFPFLKTFCNSFVASVYIKEKKCLFKATEPLPFLAGFWSLPFPKNSKYTPFFHSALMELWETGLPPFWVKNGMPRAPKCFAKRKSGENSARQGAIRLDDLSGAFLILGIGFGLAMLAFLLEKIVGFNYRRLTSTTVVYLFALARSLVYSFQMSSKASKLINECLSTVRLPR</sequence>
<evidence type="ECO:0000256" key="9">
    <source>
        <dbReference type="SAM" id="Phobius"/>
    </source>
</evidence>
<keyword evidence="3" id="KW-1003">Cell membrane</keyword>
<feature type="transmembrane region" description="Helical" evidence="9">
    <location>
        <begin position="213"/>
        <end position="237"/>
    </location>
</feature>
<dbReference type="InParanoid" id="E9GKP9"/>
<dbReference type="PANTHER" id="PTHR42643:SF24">
    <property type="entry name" value="IONOTROPIC RECEPTOR 60A"/>
    <property type="match status" value="1"/>
</dbReference>
<evidence type="ECO:0000313" key="11">
    <source>
        <dbReference type="EMBL" id="EFX79933.1"/>
    </source>
</evidence>
<dbReference type="Proteomes" id="UP000000305">
    <property type="component" value="Unassembled WGS sequence"/>
</dbReference>
<dbReference type="FunFam" id="3.40.190.10:FF:000218">
    <property type="entry name" value="Uncharacterized protein"/>
    <property type="match status" value="1"/>
</dbReference>
<accession>E9GKP9</accession>
<evidence type="ECO:0000259" key="10">
    <source>
        <dbReference type="Pfam" id="PF00060"/>
    </source>
</evidence>
<dbReference type="SUPFAM" id="SSF53850">
    <property type="entry name" value="Periplasmic binding protein-like II"/>
    <property type="match status" value="1"/>
</dbReference>
<name>E9GKP9_DAPPU</name>
<evidence type="ECO:0000256" key="1">
    <source>
        <dbReference type="ARBA" id="ARBA00004651"/>
    </source>
</evidence>
<keyword evidence="4 9" id="KW-0812">Transmembrane</keyword>
<dbReference type="AlphaFoldDB" id="E9GKP9"/>
<evidence type="ECO:0000256" key="8">
    <source>
        <dbReference type="ARBA" id="ARBA00023180"/>
    </source>
</evidence>
<organism evidence="11 12">
    <name type="scientific">Daphnia pulex</name>
    <name type="common">Water flea</name>
    <dbReference type="NCBI Taxonomy" id="6669"/>
    <lineage>
        <taxon>Eukaryota</taxon>
        <taxon>Metazoa</taxon>
        <taxon>Ecdysozoa</taxon>
        <taxon>Arthropoda</taxon>
        <taxon>Crustacea</taxon>
        <taxon>Branchiopoda</taxon>
        <taxon>Diplostraca</taxon>
        <taxon>Cladocera</taxon>
        <taxon>Anomopoda</taxon>
        <taxon>Daphniidae</taxon>
        <taxon>Daphnia</taxon>
    </lineage>
</organism>
<gene>
    <name evidence="11" type="ORF">DAPPUDRAFT_244336</name>
</gene>
<reference evidence="11 12" key="1">
    <citation type="journal article" date="2011" name="Science">
        <title>The ecoresponsive genome of Daphnia pulex.</title>
        <authorList>
            <person name="Colbourne J.K."/>
            <person name="Pfrender M.E."/>
            <person name="Gilbert D."/>
            <person name="Thomas W.K."/>
            <person name="Tucker A."/>
            <person name="Oakley T.H."/>
            <person name="Tokishita S."/>
            <person name="Aerts A."/>
            <person name="Arnold G.J."/>
            <person name="Basu M.K."/>
            <person name="Bauer D.J."/>
            <person name="Caceres C.E."/>
            <person name="Carmel L."/>
            <person name="Casola C."/>
            <person name="Choi J.H."/>
            <person name="Detter J.C."/>
            <person name="Dong Q."/>
            <person name="Dusheyko S."/>
            <person name="Eads B.D."/>
            <person name="Frohlich T."/>
            <person name="Geiler-Samerotte K.A."/>
            <person name="Gerlach D."/>
            <person name="Hatcher P."/>
            <person name="Jogdeo S."/>
            <person name="Krijgsveld J."/>
            <person name="Kriventseva E.V."/>
            <person name="Kultz D."/>
            <person name="Laforsch C."/>
            <person name="Lindquist E."/>
            <person name="Lopez J."/>
            <person name="Manak J.R."/>
            <person name="Muller J."/>
            <person name="Pangilinan J."/>
            <person name="Patwardhan R.P."/>
            <person name="Pitluck S."/>
            <person name="Pritham E.J."/>
            <person name="Rechtsteiner A."/>
            <person name="Rho M."/>
            <person name="Rogozin I.B."/>
            <person name="Sakarya O."/>
            <person name="Salamov A."/>
            <person name="Schaack S."/>
            <person name="Shapiro H."/>
            <person name="Shiga Y."/>
            <person name="Skalitzky C."/>
            <person name="Smith Z."/>
            <person name="Souvorov A."/>
            <person name="Sung W."/>
            <person name="Tang Z."/>
            <person name="Tsuchiya D."/>
            <person name="Tu H."/>
            <person name="Vos H."/>
            <person name="Wang M."/>
            <person name="Wolf Y.I."/>
            <person name="Yamagata H."/>
            <person name="Yamada T."/>
            <person name="Ye Y."/>
            <person name="Shaw J.R."/>
            <person name="Andrews J."/>
            <person name="Crease T.J."/>
            <person name="Tang H."/>
            <person name="Lucas S.M."/>
            <person name="Robertson H.M."/>
            <person name="Bork P."/>
            <person name="Koonin E.V."/>
            <person name="Zdobnov E.M."/>
            <person name="Grigoriev I.V."/>
            <person name="Lynch M."/>
            <person name="Boore J.L."/>
        </authorList>
    </citation>
    <scope>NUCLEOTIDE SEQUENCE [LARGE SCALE GENOMIC DNA]</scope>
</reference>
<evidence type="ECO:0000256" key="6">
    <source>
        <dbReference type="ARBA" id="ARBA00023136"/>
    </source>
</evidence>
<feature type="transmembrane region" description="Helical" evidence="9">
    <location>
        <begin position="410"/>
        <end position="429"/>
    </location>
</feature>
<comment type="subcellular location">
    <subcellularLocation>
        <location evidence="1">Cell membrane</location>
        <topology evidence="1">Multi-pass membrane protein</topology>
    </subcellularLocation>
</comment>
<dbReference type="EMBL" id="GL732550">
    <property type="protein sequence ID" value="EFX79933.1"/>
    <property type="molecule type" value="Genomic_DNA"/>
</dbReference>
<dbReference type="Gene3D" id="1.10.287.70">
    <property type="match status" value="1"/>
</dbReference>
<dbReference type="GO" id="GO:0015276">
    <property type="term" value="F:ligand-gated monoatomic ion channel activity"/>
    <property type="evidence" value="ECO:0007669"/>
    <property type="project" value="InterPro"/>
</dbReference>
<evidence type="ECO:0000256" key="7">
    <source>
        <dbReference type="ARBA" id="ARBA00023170"/>
    </source>
</evidence>
<dbReference type="FunFam" id="1.10.287.70:FF:000301">
    <property type="entry name" value="Uncharacterized protein"/>
    <property type="match status" value="1"/>
</dbReference>
<dbReference type="FunCoup" id="E9GKP9">
    <property type="interactions" value="63"/>
</dbReference>
<keyword evidence="7" id="KW-0675">Receptor</keyword>
<protein>
    <recommendedName>
        <fullName evidence="10">Ionotropic glutamate receptor C-terminal domain-containing protein</fullName>
    </recommendedName>
</protein>
<evidence type="ECO:0000256" key="3">
    <source>
        <dbReference type="ARBA" id="ARBA00022475"/>
    </source>
</evidence>
<keyword evidence="6 9" id="KW-0472">Membrane</keyword>